<feature type="compositionally biased region" description="Basic residues" evidence="1">
    <location>
        <begin position="340"/>
        <end position="350"/>
    </location>
</feature>
<reference evidence="2" key="2">
    <citation type="submission" date="2020-11" db="EMBL/GenBank/DDBJ databases">
        <authorList>
            <consortium name="DOE Joint Genome Institute"/>
            <person name="Kuo A."/>
            <person name="Miyauchi S."/>
            <person name="Kiss E."/>
            <person name="Drula E."/>
            <person name="Kohler A."/>
            <person name="Sanchez-Garcia M."/>
            <person name="Andreopoulos B."/>
            <person name="Barry K.W."/>
            <person name="Bonito G."/>
            <person name="Buee M."/>
            <person name="Carver A."/>
            <person name="Chen C."/>
            <person name="Cichocki N."/>
            <person name="Clum A."/>
            <person name="Culley D."/>
            <person name="Crous P.W."/>
            <person name="Fauchery L."/>
            <person name="Girlanda M."/>
            <person name="Hayes R."/>
            <person name="Keri Z."/>
            <person name="Labutti K."/>
            <person name="Lipzen A."/>
            <person name="Lombard V."/>
            <person name="Magnuson J."/>
            <person name="Maillard F."/>
            <person name="Morin E."/>
            <person name="Murat C."/>
            <person name="Nolan M."/>
            <person name="Ohm R."/>
            <person name="Pangilinan J."/>
            <person name="Pereira M."/>
            <person name="Perotto S."/>
            <person name="Peter M."/>
            <person name="Riley R."/>
            <person name="Sitrit Y."/>
            <person name="Stielow B."/>
            <person name="Szollosi G."/>
            <person name="Zifcakova L."/>
            <person name="Stursova M."/>
            <person name="Spatafora J.W."/>
            <person name="Tedersoo L."/>
            <person name="Vaario L.-M."/>
            <person name="Yamada A."/>
            <person name="Yan M."/>
            <person name="Wang P."/>
            <person name="Xu J."/>
            <person name="Bruns T."/>
            <person name="Baldrian P."/>
            <person name="Vilgalys R."/>
            <person name="Henrissat B."/>
            <person name="Grigoriev I.V."/>
            <person name="Hibbett D."/>
            <person name="Nagy L.G."/>
            <person name="Martin F.M."/>
        </authorList>
    </citation>
    <scope>NUCLEOTIDE SEQUENCE</scope>
    <source>
        <strain evidence="2">UH-Tt-Lm1</strain>
    </source>
</reference>
<reference evidence="2" key="1">
    <citation type="journal article" date="2020" name="Nat. Commun.">
        <title>Large-scale genome sequencing of mycorrhizal fungi provides insights into the early evolution of symbiotic traits.</title>
        <authorList>
            <person name="Miyauchi S."/>
            <person name="Kiss E."/>
            <person name="Kuo A."/>
            <person name="Drula E."/>
            <person name="Kohler A."/>
            <person name="Sanchez-Garcia M."/>
            <person name="Morin E."/>
            <person name="Andreopoulos B."/>
            <person name="Barry K.W."/>
            <person name="Bonito G."/>
            <person name="Buee M."/>
            <person name="Carver A."/>
            <person name="Chen C."/>
            <person name="Cichocki N."/>
            <person name="Clum A."/>
            <person name="Culley D."/>
            <person name="Crous P.W."/>
            <person name="Fauchery L."/>
            <person name="Girlanda M."/>
            <person name="Hayes R.D."/>
            <person name="Keri Z."/>
            <person name="LaButti K."/>
            <person name="Lipzen A."/>
            <person name="Lombard V."/>
            <person name="Magnuson J."/>
            <person name="Maillard F."/>
            <person name="Murat C."/>
            <person name="Nolan M."/>
            <person name="Ohm R.A."/>
            <person name="Pangilinan J."/>
            <person name="Pereira M.F."/>
            <person name="Perotto S."/>
            <person name="Peter M."/>
            <person name="Pfister S."/>
            <person name="Riley R."/>
            <person name="Sitrit Y."/>
            <person name="Stielow J.B."/>
            <person name="Szollosi G."/>
            <person name="Zifcakova L."/>
            <person name="Stursova M."/>
            <person name="Spatafora J.W."/>
            <person name="Tedersoo L."/>
            <person name="Vaario L.M."/>
            <person name="Yamada A."/>
            <person name="Yan M."/>
            <person name="Wang P."/>
            <person name="Xu J."/>
            <person name="Bruns T."/>
            <person name="Baldrian P."/>
            <person name="Vilgalys R."/>
            <person name="Dunand C."/>
            <person name="Henrissat B."/>
            <person name="Grigoriev I.V."/>
            <person name="Hibbett D."/>
            <person name="Nagy L.G."/>
            <person name="Martin F.M."/>
        </authorList>
    </citation>
    <scope>NUCLEOTIDE SEQUENCE</scope>
    <source>
        <strain evidence="2">UH-Tt-Lm1</strain>
    </source>
</reference>
<feature type="region of interest" description="Disordered" evidence="1">
    <location>
        <begin position="160"/>
        <end position="201"/>
    </location>
</feature>
<feature type="compositionally biased region" description="Low complexity" evidence="1">
    <location>
        <begin position="176"/>
        <end position="186"/>
    </location>
</feature>
<accession>A0A9P6HIZ8</accession>
<comment type="caution">
    <text evidence="2">The sequence shown here is derived from an EMBL/GenBank/DDBJ whole genome shotgun (WGS) entry which is preliminary data.</text>
</comment>
<feature type="compositionally biased region" description="Polar residues" evidence="1">
    <location>
        <begin position="103"/>
        <end position="120"/>
    </location>
</feature>
<feature type="region of interest" description="Disordered" evidence="1">
    <location>
        <begin position="68"/>
        <end position="120"/>
    </location>
</feature>
<feature type="compositionally biased region" description="Low complexity" evidence="1">
    <location>
        <begin position="84"/>
        <end position="95"/>
    </location>
</feature>
<feature type="region of interest" description="Disordered" evidence="1">
    <location>
        <begin position="1"/>
        <end position="20"/>
    </location>
</feature>
<protein>
    <submittedName>
        <fullName evidence="2">Uncharacterized protein</fullName>
    </submittedName>
</protein>
<gene>
    <name evidence="2" type="ORF">BJ322DRAFT_584185</name>
</gene>
<evidence type="ECO:0000313" key="2">
    <source>
        <dbReference type="EMBL" id="KAF9787842.1"/>
    </source>
</evidence>
<evidence type="ECO:0000256" key="1">
    <source>
        <dbReference type="SAM" id="MobiDB-lite"/>
    </source>
</evidence>
<evidence type="ECO:0000313" key="3">
    <source>
        <dbReference type="Proteomes" id="UP000736335"/>
    </source>
</evidence>
<dbReference type="Proteomes" id="UP000736335">
    <property type="component" value="Unassembled WGS sequence"/>
</dbReference>
<dbReference type="EMBL" id="WIUZ02000004">
    <property type="protein sequence ID" value="KAF9787842.1"/>
    <property type="molecule type" value="Genomic_DNA"/>
</dbReference>
<feature type="region of interest" description="Disordered" evidence="1">
    <location>
        <begin position="309"/>
        <end position="350"/>
    </location>
</feature>
<name>A0A9P6HIZ8_9AGAM</name>
<dbReference type="AlphaFoldDB" id="A0A9P6HIZ8"/>
<proteinExistence type="predicted"/>
<organism evidence="2 3">
    <name type="scientific">Thelephora terrestris</name>
    <dbReference type="NCBI Taxonomy" id="56493"/>
    <lineage>
        <taxon>Eukaryota</taxon>
        <taxon>Fungi</taxon>
        <taxon>Dikarya</taxon>
        <taxon>Basidiomycota</taxon>
        <taxon>Agaricomycotina</taxon>
        <taxon>Agaricomycetes</taxon>
        <taxon>Thelephorales</taxon>
        <taxon>Thelephoraceae</taxon>
        <taxon>Thelephora</taxon>
    </lineage>
</organism>
<keyword evidence="3" id="KW-1185">Reference proteome</keyword>
<sequence>MSHPIITYPQPPPTSNTLTSHQRQHLLRSTRKLTKLLGSAPHLADYDKSFPTVYLNLSGNLKSVSRTPSLSHCSYDVPRPPSPASSISSVSTTTSKTHHKNRSLSLSENHSPQDTLDSPFSNKLPPILRLAPLDDEFYQSLWSQTKFDTVLGSPLTVTDADTSQCSDHSDGGSADRPLSSASTPSSPVTPPAPRSYTLPVPRRKDIASPFVENLEPTFKVTSEAATRRLKMERIRRRLGECVPVDAVFPHESPDDEEDQDGDYVQVATEKKPAQVNINLRPRWKPSPAVVAFDVIYECPDEHGDEGLANGLGFASRTPRTPDFMNPRSSYAPPPRQPGKLIKKSRRGGYF</sequence>